<proteinExistence type="predicted"/>
<reference evidence="1 2" key="1">
    <citation type="submission" date="2024-02" db="EMBL/GenBank/DDBJ databases">
        <authorList>
            <person name="Vignale AGUSTIN F."/>
            <person name="Sosa J E."/>
            <person name="Modenutti C."/>
        </authorList>
    </citation>
    <scope>NUCLEOTIDE SEQUENCE [LARGE SCALE GENOMIC DNA]</scope>
</reference>
<feature type="non-terminal residue" evidence="1">
    <location>
        <position position="56"/>
    </location>
</feature>
<evidence type="ECO:0000313" key="2">
    <source>
        <dbReference type="Proteomes" id="UP001642360"/>
    </source>
</evidence>
<organism evidence="1 2">
    <name type="scientific">Ilex paraguariensis</name>
    <name type="common">yerba mate</name>
    <dbReference type="NCBI Taxonomy" id="185542"/>
    <lineage>
        <taxon>Eukaryota</taxon>
        <taxon>Viridiplantae</taxon>
        <taxon>Streptophyta</taxon>
        <taxon>Embryophyta</taxon>
        <taxon>Tracheophyta</taxon>
        <taxon>Spermatophyta</taxon>
        <taxon>Magnoliopsida</taxon>
        <taxon>eudicotyledons</taxon>
        <taxon>Gunneridae</taxon>
        <taxon>Pentapetalae</taxon>
        <taxon>asterids</taxon>
        <taxon>campanulids</taxon>
        <taxon>Aquifoliales</taxon>
        <taxon>Aquifoliaceae</taxon>
        <taxon>Ilex</taxon>
    </lineage>
</organism>
<keyword evidence="2" id="KW-1185">Reference proteome</keyword>
<gene>
    <name evidence="1" type="ORF">ILEXP_LOCUS30360</name>
</gene>
<evidence type="ECO:0000313" key="1">
    <source>
        <dbReference type="EMBL" id="CAK9161553.1"/>
    </source>
</evidence>
<dbReference type="AlphaFoldDB" id="A0ABC8SWI3"/>
<dbReference type="Proteomes" id="UP001642360">
    <property type="component" value="Unassembled WGS sequence"/>
</dbReference>
<sequence length="56" mass="6176">KLYGEGSLEYFHVRDKLFSLFDECMSKSVVTSSSQASTVPRGGLVACDPLHVLELK</sequence>
<comment type="caution">
    <text evidence="1">The sequence shown here is derived from an EMBL/GenBank/DDBJ whole genome shotgun (WGS) entry which is preliminary data.</text>
</comment>
<accession>A0ABC8SWI3</accession>
<feature type="non-terminal residue" evidence="1">
    <location>
        <position position="1"/>
    </location>
</feature>
<name>A0ABC8SWI3_9AQUA</name>
<protein>
    <submittedName>
        <fullName evidence="1">Uncharacterized protein</fullName>
    </submittedName>
</protein>
<dbReference type="EMBL" id="CAUOFW020003702">
    <property type="protein sequence ID" value="CAK9161553.1"/>
    <property type="molecule type" value="Genomic_DNA"/>
</dbReference>